<dbReference type="NCBIfam" id="NF041045">
    <property type="entry name" value="RsbA_anti_sig"/>
    <property type="match status" value="1"/>
</dbReference>
<dbReference type="PANTHER" id="PTHR35526">
    <property type="entry name" value="ANTI-SIGMA-F FACTOR RSBW-RELATED"/>
    <property type="match status" value="1"/>
</dbReference>
<dbReference type="InterPro" id="IPR050267">
    <property type="entry name" value="Anti-sigma-factor_SerPK"/>
</dbReference>
<dbReference type="RefSeq" id="WP_092530657.1">
    <property type="nucleotide sequence ID" value="NZ_FOWW01000004.1"/>
</dbReference>
<dbReference type="GO" id="GO:0004674">
    <property type="term" value="F:protein serine/threonine kinase activity"/>
    <property type="evidence" value="ECO:0007669"/>
    <property type="project" value="UniProtKB-KW"/>
</dbReference>
<keyword evidence="5" id="KW-1185">Reference proteome</keyword>
<dbReference type="OrthoDB" id="4088450at2"/>
<keyword evidence="1" id="KW-0723">Serine/threonine-protein kinase</keyword>
<dbReference type="InterPro" id="IPR025847">
    <property type="entry name" value="MEDS_domain"/>
</dbReference>
<dbReference type="SUPFAM" id="SSF55874">
    <property type="entry name" value="ATPase domain of HSP90 chaperone/DNA topoisomerase II/histidine kinase"/>
    <property type="match status" value="1"/>
</dbReference>
<evidence type="ECO:0000256" key="1">
    <source>
        <dbReference type="ARBA" id="ARBA00022527"/>
    </source>
</evidence>
<feature type="domain" description="MEDS" evidence="3">
    <location>
        <begin position="14"/>
        <end position="157"/>
    </location>
</feature>
<dbReference type="Proteomes" id="UP000198727">
    <property type="component" value="Unassembled WGS sequence"/>
</dbReference>
<gene>
    <name evidence="4" type="ORF">SAMN05421810_104279</name>
</gene>
<reference evidence="5" key="1">
    <citation type="submission" date="2016-10" db="EMBL/GenBank/DDBJ databases">
        <authorList>
            <person name="Varghese N."/>
            <person name="Submissions S."/>
        </authorList>
    </citation>
    <scope>NUCLEOTIDE SEQUENCE [LARGE SCALE GENOMIC DNA]</scope>
    <source>
        <strain evidence="5">CGMCC 4.5579</strain>
    </source>
</reference>
<proteinExistence type="predicted"/>
<dbReference type="PANTHER" id="PTHR35526:SF3">
    <property type="entry name" value="ANTI-SIGMA-F FACTOR RSBW"/>
    <property type="match status" value="1"/>
</dbReference>
<evidence type="ECO:0000259" key="2">
    <source>
        <dbReference type="Pfam" id="PF13581"/>
    </source>
</evidence>
<protein>
    <submittedName>
        <fullName evidence="4">Anti-sigma regulatory factor (Ser/Thr protein kinase)</fullName>
    </submittedName>
</protein>
<evidence type="ECO:0000313" key="5">
    <source>
        <dbReference type="Proteomes" id="UP000198727"/>
    </source>
</evidence>
<keyword evidence="4" id="KW-0418">Kinase</keyword>
<dbReference type="Gene3D" id="3.30.565.10">
    <property type="entry name" value="Histidine kinase-like ATPase, C-terminal domain"/>
    <property type="match status" value="1"/>
</dbReference>
<dbReference type="AlphaFoldDB" id="A0A1I5V974"/>
<dbReference type="CDD" id="cd16936">
    <property type="entry name" value="HATPase_RsbW-like"/>
    <property type="match status" value="1"/>
</dbReference>
<dbReference type="EMBL" id="FOWW01000004">
    <property type="protein sequence ID" value="SFQ04078.1"/>
    <property type="molecule type" value="Genomic_DNA"/>
</dbReference>
<keyword evidence="4" id="KW-0808">Transferase</keyword>
<evidence type="ECO:0000313" key="4">
    <source>
        <dbReference type="EMBL" id="SFQ04078.1"/>
    </source>
</evidence>
<name>A0A1I5V974_9PSEU</name>
<accession>A0A1I5V974</accession>
<organism evidence="4 5">
    <name type="scientific">Amycolatopsis arida</name>
    <dbReference type="NCBI Taxonomy" id="587909"/>
    <lineage>
        <taxon>Bacteria</taxon>
        <taxon>Bacillati</taxon>
        <taxon>Actinomycetota</taxon>
        <taxon>Actinomycetes</taxon>
        <taxon>Pseudonocardiales</taxon>
        <taxon>Pseudonocardiaceae</taxon>
        <taxon>Amycolatopsis</taxon>
    </lineage>
</organism>
<dbReference type="Pfam" id="PF13581">
    <property type="entry name" value="HATPase_c_2"/>
    <property type="match status" value="1"/>
</dbReference>
<dbReference type="InterPro" id="IPR047718">
    <property type="entry name" value="RsbA-like_anti_sig"/>
</dbReference>
<dbReference type="InterPro" id="IPR036890">
    <property type="entry name" value="HATPase_C_sf"/>
</dbReference>
<dbReference type="STRING" id="587909.SAMN05421810_104279"/>
<sequence length="326" mass="35086">MRSGAAAGSEGYFHQTGFYGSDDEFLALVIPFLEGGRDAGEPTLAAFDQRNERLVRGALADPEGISFVPNDVQYARPASAIRSYQRLVDEHMAAGAEQIRITGDVPHPGMGAPWDWWARYEAAINHALAPYPLWGLCPYDTRTTPDEVLADVARTHPHLATVDGLHHANDRYEDATGFLSRHSPGHVDPLELSPPLVTLVDPAPKAARHAAAELGATAALPATHREDLVMAASEVVTNAVRHGRPPVELRGWATTGRAVLTVTDRGDGPHDPFAGLLPARPRGSTGGLGLWVVHQICDYVTLHRHDDGFTVRLVAGAPRPTPGARH</sequence>
<evidence type="ECO:0000259" key="3">
    <source>
        <dbReference type="Pfam" id="PF14417"/>
    </source>
</evidence>
<dbReference type="InterPro" id="IPR003594">
    <property type="entry name" value="HATPase_dom"/>
</dbReference>
<dbReference type="Pfam" id="PF14417">
    <property type="entry name" value="MEDS"/>
    <property type="match status" value="1"/>
</dbReference>
<feature type="domain" description="Histidine kinase/HSP90-like ATPase" evidence="2">
    <location>
        <begin position="206"/>
        <end position="314"/>
    </location>
</feature>